<comment type="caution">
    <text evidence="7">The sequence shown here is derived from an EMBL/GenBank/DDBJ whole genome shotgun (WGS) entry which is preliminary data.</text>
</comment>
<name>A0A934IFF6_9HYPH</name>
<dbReference type="InterPro" id="IPR010583">
    <property type="entry name" value="MipA"/>
</dbReference>
<organism evidence="7 8">
    <name type="scientific">Acuticoccus mangrovi</name>
    <dbReference type="NCBI Taxonomy" id="2796142"/>
    <lineage>
        <taxon>Bacteria</taxon>
        <taxon>Pseudomonadati</taxon>
        <taxon>Pseudomonadota</taxon>
        <taxon>Alphaproteobacteria</taxon>
        <taxon>Hyphomicrobiales</taxon>
        <taxon>Amorphaceae</taxon>
        <taxon>Acuticoccus</taxon>
    </lineage>
</organism>
<keyword evidence="8" id="KW-1185">Reference proteome</keyword>
<comment type="subcellular location">
    <subcellularLocation>
        <location evidence="1">Cell outer membrane</location>
    </subcellularLocation>
</comment>
<evidence type="ECO:0000256" key="2">
    <source>
        <dbReference type="ARBA" id="ARBA00005722"/>
    </source>
</evidence>
<evidence type="ECO:0000256" key="1">
    <source>
        <dbReference type="ARBA" id="ARBA00004442"/>
    </source>
</evidence>
<dbReference type="PANTHER" id="PTHR38776">
    <property type="entry name" value="MLTA-INTERACTING PROTEIN-RELATED"/>
    <property type="match status" value="1"/>
</dbReference>
<evidence type="ECO:0000256" key="6">
    <source>
        <dbReference type="SAM" id="SignalP"/>
    </source>
</evidence>
<dbReference type="AlphaFoldDB" id="A0A934IFF6"/>
<dbReference type="EMBL" id="JAEKJA010000006">
    <property type="protein sequence ID" value="MBJ3775654.1"/>
    <property type="molecule type" value="Genomic_DNA"/>
</dbReference>
<evidence type="ECO:0000256" key="5">
    <source>
        <dbReference type="ARBA" id="ARBA00023237"/>
    </source>
</evidence>
<evidence type="ECO:0000256" key="4">
    <source>
        <dbReference type="ARBA" id="ARBA00023136"/>
    </source>
</evidence>
<keyword evidence="4" id="KW-0472">Membrane</keyword>
<dbReference type="PANTHER" id="PTHR38776:SF1">
    <property type="entry name" value="MLTA-INTERACTING PROTEIN-RELATED"/>
    <property type="match status" value="1"/>
</dbReference>
<feature type="chain" id="PRO_5036981007" evidence="6">
    <location>
        <begin position="33"/>
        <end position="287"/>
    </location>
</feature>
<dbReference type="Proteomes" id="UP000609531">
    <property type="component" value="Unassembled WGS sequence"/>
</dbReference>
<sequence length="287" mass="30405">MIASSSHVVRCCSVSIGALFAVALWGPPTASASDLFSQSLQDDTKDDVAELSRLQRLRQRLHDWDTVVGAGAKISPEYEGSDNLSISPIPYVSMTFFDRVTVDPTGVVGKLYEAGPFTLSAKVGYEDGLTEDDADELEGLGDVDFGATVGGRISAAFGAVTIYGDVEKTLGGSDGLLGVAGVDVSYAVRPWLRLGAGASATFADQNHMEAYFGVDRSQSARSGYPVYKPDAGLKRLDLTATATVAFNEHWFVRGEAGLGFLVGDAADSPIVKDELQPSAMLVLGYRF</sequence>
<feature type="signal peptide" evidence="6">
    <location>
        <begin position="1"/>
        <end position="32"/>
    </location>
</feature>
<evidence type="ECO:0000313" key="8">
    <source>
        <dbReference type="Proteomes" id="UP000609531"/>
    </source>
</evidence>
<dbReference type="Pfam" id="PF06629">
    <property type="entry name" value="MipA"/>
    <property type="match status" value="1"/>
</dbReference>
<protein>
    <submittedName>
        <fullName evidence="7">MipA/OmpV family protein</fullName>
    </submittedName>
</protein>
<gene>
    <name evidence="7" type="ORF">JCR33_08160</name>
</gene>
<proteinExistence type="inferred from homology"/>
<dbReference type="RefSeq" id="WP_198881559.1">
    <property type="nucleotide sequence ID" value="NZ_JAEKJA010000006.1"/>
</dbReference>
<dbReference type="GO" id="GO:0009279">
    <property type="term" value="C:cell outer membrane"/>
    <property type="evidence" value="ECO:0007669"/>
    <property type="project" value="UniProtKB-SubCell"/>
</dbReference>
<evidence type="ECO:0000256" key="3">
    <source>
        <dbReference type="ARBA" id="ARBA00022729"/>
    </source>
</evidence>
<comment type="similarity">
    <text evidence="2">Belongs to the MipA/OmpV family.</text>
</comment>
<keyword evidence="5" id="KW-0998">Cell outer membrane</keyword>
<reference evidence="7" key="1">
    <citation type="submission" date="2020-12" db="EMBL/GenBank/DDBJ databases">
        <title>Bacterial taxonomy.</title>
        <authorList>
            <person name="Pan X."/>
        </authorList>
    </citation>
    <scope>NUCLEOTIDE SEQUENCE</scope>
    <source>
        <strain evidence="7">B2012</strain>
    </source>
</reference>
<keyword evidence="3 6" id="KW-0732">Signal</keyword>
<accession>A0A934IFF6</accession>
<evidence type="ECO:0000313" key="7">
    <source>
        <dbReference type="EMBL" id="MBJ3775654.1"/>
    </source>
</evidence>